<organism evidence="1 2">
    <name type="scientific">Phytophthora sojae (strain P6497)</name>
    <name type="common">Soybean stem and root rot agent</name>
    <name type="synonym">Phytophthora megasperma f. sp. glycines</name>
    <dbReference type="NCBI Taxonomy" id="1094619"/>
    <lineage>
        <taxon>Eukaryota</taxon>
        <taxon>Sar</taxon>
        <taxon>Stramenopiles</taxon>
        <taxon>Oomycota</taxon>
        <taxon>Peronosporomycetes</taxon>
        <taxon>Peronosporales</taxon>
        <taxon>Peronosporaceae</taxon>
        <taxon>Phytophthora</taxon>
    </lineage>
</organism>
<dbReference type="GeneID" id="20647697"/>
<accession>G5A5Z0</accession>
<evidence type="ECO:0000313" key="1">
    <source>
        <dbReference type="EMBL" id="EGZ08745.1"/>
    </source>
</evidence>
<protein>
    <submittedName>
        <fullName evidence="1">Uncharacterized protein</fullName>
    </submittedName>
</protein>
<proteinExistence type="predicted"/>
<dbReference type="RefSeq" id="XP_009535378.1">
    <property type="nucleotide sequence ID" value="XM_009537083.1"/>
</dbReference>
<sequence length="247" mass="28638">MIPGFNAPRALVQADTDPWPSILLRQLQITAMILSTLTHHLLLPEGWLFPLAVRGTAQRAAGIGYRDDLITGPNITALMADRPWQVLQNPANPLTFDLALHRGAGTRSGRIATAYLQLEAQHRQAFWETTLYLPITAAQRRDPIVEQYHRDRRAQRIRLGDWWRRLLDAMLPMMREMWADVDLLLDPFFLQIPHHGEPTDLRTALIEADTHDPWRNQYRDHPQDHHAQRIPRLRNKFNPNVGAQYQR</sequence>
<dbReference type="OMA" id="WDFTHAF"/>
<keyword evidence="2" id="KW-1185">Reference proteome</keyword>
<dbReference type="InParanoid" id="G5A5Z0"/>
<dbReference type="KEGG" id="psoj:PHYSODRAFT_339180"/>
<reference evidence="1 2" key="1">
    <citation type="journal article" date="2006" name="Science">
        <title>Phytophthora genome sequences uncover evolutionary origins and mechanisms of pathogenesis.</title>
        <authorList>
            <person name="Tyler B.M."/>
            <person name="Tripathy S."/>
            <person name="Zhang X."/>
            <person name="Dehal P."/>
            <person name="Jiang R.H."/>
            <person name="Aerts A."/>
            <person name="Arredondo F.D."/>
            <person name="Baxter L."/>
            <person name="Bensasson D."/>
            <person name="Beynon J.L."/>
            <person name="Chapman J."/>
            <person name="Damasceno C.M."/>
            <person name="Dorrance A.E."/>
            <person name="Dou D."/>
            <person name="Dickerman A.W."/>
            <person name="Dubchak I.L."/>
            <person name="Garbelotto M."/>
            <person name="Gijzen M."/>
            <person name="Gordon S.G."/>
            <person name="Govers F."/>
            <person name="Grunwald N.J."/>
            <person name="Huang W."/>
            <person name="Ivors K.L."/>
            <person name="Jones R.W."/>
            <person name="Kamoun S."/>
            <person name="Krampis K."/>
            <person name="Lamour K.H."/>
            <person name="Lee M.K."/>
            <person name="McDonald W.H."/>
            <person name="Medina M."/>
            <person name="Meijer H.J."/>
            <person name="Nordberg E.K."/>
            <person name="Maclean D.J."/>
            <person name="Ospina-Giraldo M.D."/>
            <person name="Morris P.F."/>
            <person name="Phuntumart V."/>
            <person name="Putnam N.H."/>
            <person name="Rash S."/>
            <person name="Rose J.K."/>
            <person name="Sakihama Y."/>
            <person name="Salamov A.A."/>
            <person name="Savidor A."/>
            <person name="Scheuring C.F."/>
            <person name="Smith B.M."/>
            <person name="Sobral B.W."/>
            <person name="Terry A."/>
            <person name="Torto-Alalibo T.A."/>
            <person name="Win J."/>
            <person name="Xu Z."/>
            <person name="Zhang H."/>
            <person name="Grigoriev I.V."/>
            <person name="Rokhsar D.S."/>
            <person name="Boore J.L."/>
        </authorList>
    </citation>
    <scope>NUCLEOTIDE SEQUENCE [LARGE SCALE GENOMIC DNA]</scope>
    <source>
        <strain evidence="1 2">P6497</strain>
    </source>
</reference>
<evidence type="ECO:0000313" key="2">
    <source>
        <dbReference type="Proteomes" id="UP000002640"/>
    </source>
</evidence>
<dbReference type="EMBL" id="JH159160">
    <property type="protein sequence ID" value="EGZ08745.1"/>
    <property type="molecule type" value="Genomic_DNA"/>
</dbReference>
<name>G5A5Z0_PHYSP</name>
<gene>
    <name evidence="1" type="ORF">PHYSODRAFT_339180</name>
</gene>
<dbReference type="Proteomes" id="UP000002640">
    <property type="component" value="Unassembled WGS sequence"/>
</dbReference>
<dbReference type="AlphaFoldDB" id="G5A5Z0"/>